<gene>
    <name evidence="1" type="ORF">NCU00179</name>
</gene>
<name>Q7RXA8_NEUCR</name>
<dbReference type="Proteomes" id="UP000001805">
    <property type="component" value="Chromosome 3, Linkage Group III"/>
</dbReference>
<dbReference type="EMBL" id="CM002238">
    <property type="protein sequence ID" value="EAA27166.3"/>
    <property type="molecule type" value="Genomic_DNA"/>
</dbReference>
<sequence length="126" mass="14113">MFTTIEGPHRVHLCRVEMVAVARGSSTPRLCPNLVRKVDVSSHSSWFAACRIRWYKTDLPMQEGIRSTGSLTLLDKSKRAVEEVSKNDVFNEKYCLKTGDLLHRFGDGAGMMSHAEPKHVRPIGCA</sequence>
<organism evidence="1 2">
    <name type="scientific">Neurospora crassa (strain ATCC 24698 / 74-OR23-1A / CBS 708.71 / DSM 1257 / FGSC 987)</name>
    <dbReference type="NCBI Taxonomy" id="367110"/>
    <lineage>
        <taxon>Eukaryota</taxon>
        <taxon>Fungi</taxon>
        <taxon>Dikarya</taxon>
        <taxon>Ascomycota</taxon>
        <taxon>Pezizomycotina</taxon>
        <taxon>Sordariomycetes</taxon>
        <taxon>Sordariomycetidae</taxon>
        <taxon>Sordariales</taxon>
        <taxon>Sordariaceae</taxon>
        <taxon>Neurospora</taxon>
    </lineage>
</organism>
<accession>Q7RXA8</accession>
<dbReference type="AlphaFoldDB" id="Q7RXA8"/>
<evidence type="ECO:0000313" key="2">
    <source>
        <dbReference type="Proteomes" id="UP000001805"/>
    </source>
</evidence>
<protein>
    <submittedName>
        <fullName evidence="1">Uncharacterized protein</fullName>
    </submittedName>
</protein>
<evidence type="ECO:0000313" key="1">
    <source>
        <dbReference type="EMBL" id="EAA27166.3"/>
    </source>
</evidence>
<dbReference type="InParanoid" id="Q7RXA8"/>
<dbReference type="VEuPathDB" id="FungiDB:NCU00179"/>
<dbReference type="GeneID" id="3872567"/>
<dbReference type="RefSeq" id="XP_956402.3">
    <property type="nucleotide sequence ID" value="XM_951309.3"/>
</dbReference>
<dbReference type="HOGENOM" id="CLU_1993226_0_0_1"/>
<dbReference type="KEGG" id="ncr:NCU00179"/>
<dbReference type="OrthoDB" id="5429770at2759"/>
<keyword evidence="2" id="KW-1185">Reference proteome</keyword>
<reference evidence="1 2" key="1">
    <citation type="journal article" date="2003" name="Nature">
        <title>The genome sequence of the filamentous fungus Neurospora crassa.</title>
        <authorList>
            <person name="Galagan J.E."/>
            <person name="Calvo S.E."/>
            <person name="Borkovich K.A."/>
            <person name="Selker E.U."/>
            <person name="Read N.D."/>
            <person name="Jaffe D."/>
            <person name="FitzHugh W."/>
            <person name="Ma L.J."/>
            <person name="Smirnov S."/>
            <person name="Purcell S."/>
            <person name="Rehman B."/>
            <person name="Elkins T."/>
            <person name="Engels R."/>
            <person name="Wang S."/>
            <person name="Nielsen C.B."/>
            <person name="Butler J."/>
            <person name="Endrizzi M."/>
            <person name="Qui D."/>
            <person name="Ianakiev P."/>
            <person name="Bell-Pedersen D."/>
            <person name="Nelson M.A."/>
            <person name="Werner-Washburne M."/>
            <person name="Selitrennikoff C.P."/>
            <person name="Kinsey J.A."/>
            <person name="Braun E.L."/>
            <person name="Zelter A."/>
            <person name="Schulte U."/>
            <person name="Kothe G.O."/>
            <person name="Jedd G."/>
            <person name="Mewes W."/>
            <person name="Staben C."/>
            <person name="Marcotte E."/>
            <person name="Greenberg D."/>
            <person name="Roy A."/>
            <person name="Foley K."/>
            <person name="Naylor J."/>
            <person name="Stange-Thomann N."/>
            <person name="Barrett R."/>
            <person name="Gnerre S."/>
            <person name="Kamal M."/>
            <person name="Kamvysselis M."/>
            <person name="Mauceli E."/>
            <person name="Bielke C."/>
            <person name="Rudd S."/>
            <person name="Frishman D."/>
            <person name="Krystofova S."/>
            <person name="Rasmussen C."/>
            <person name="Metzenberg R.L."/>
            <person name="Perkins D.D."/>
            <person name="Kroken S."/>
            <person name="Cogoni C."/>
            <person name="Macino G."/>
            <person name="Catcheside D."/>
            <person name="Li W."/>
            <person name="Pratt R.J."/>
            <person name="Osmani S.A."/>
            <person name="DeSouza C.P."/>
            <person name="Glass L."/>
            <person name="Orbach M.J."/>
            <person name="Berglund J.A."/>
            <person name="Voelker R."/>
            <person name="Yarden O."/>
            <person name="Plamann M."/>
            <person name="Seiler S."/>
            <person name="Dunlap J."/>
            <person name="Radford A."/>
            <person name="Aramayo R."/>
            <person name="Natvig D.O."/>
            <person name="Alex L.A."/>
            <person name="Mannhaupt G."/>
            <person name="Ebbole D.J."/>
            <person name="Freitag M."/>
            <person name="Paulsen I."/>
            <person name="Sachs M.S."/>
            <person name="Lander E.S."/>
            <person name="Nusbaum C."/>
            <person name="Birren B."/>
        </authorList>
    </citation>
    <scope>NUCLEOTIDE SEQUENCE [LARGE SCALE GENOMIC DNA]</scope>
    <source>
        <strain evidence="2">ATCC 24698 / 74-OR23-1A / CBS 708.71 / DSM 1257 / FGSC 987</strain>
    </source>
</reference>
<proteinExistence type="predicted"/>